<dbReference type="OrthoDB" id="5222339at2759"/>
<dbReference type="Gene3D" id="3.30.160.20">
    <property type="match status" value="1"/>
</dbReference>
<gene>
    <name evidence="4" type="ORF">IMSHALPRED_004914</name>
</gene>
<reference evidence="4" key="1">
    <citation type="submission" date="2021-03" db="EMBL/GenBank/DDBJ databases">
        <authorList>
            <person name="Tagirdzhanova G."/>
        </authorList>
    </citation>
    <scope>NUCLEOTIDE SEQUENCE</scope>
</reference>
<feature type="domain" description="DRBM" evidence="3">
    <location>
        <begin position="108"/>
        <end position="174"/>
    </location>
</feature>
<evidence type="ECO:0000256" key="1">
    <source>
        <dbReference type="PROSITE-ProRule" id="PRU00266"/>
    </source>
</evidence>
<name>A0A8H3FBC1_9LECA</name>
<organism evidence="4 5">
    <name type="scientific">Imshaugia aleurites</name>
    <dbReference type="NCBI Taxonomy" id="172621"/>
    <lineage>
        <taxon>Eukaryota</taxon>
        <taxon>Fungi</taxon>
        <taxon>Dikarya</taxon>
        <taxon>Ascomycota</taxon>
        <taxon>Pezizomycotina</taxon>
        <taxon>Lecanoromycetes</taxon>
        <taxon>OSLEUM clade</taxon>
        <taxon>Lecanoromycetidae</taxon>
        <taxon>Lecanorales</taxon>
        <taxon>Lecanorineae</taxon>
        <taxon>Parmeliaceae</taxon>
        <taxon>Imshaugia</taxon>
    </lineage>
</organism>
<evidence type="ECO:0000313" key="5">
    <source>
        <dbReference type="Proteomes" id="UP000664534"/>
    </source>
</evidence>
<proteinExistence type="predicted"/>
<protein>
    <recommendedName>
        <fullName evidence="3">DRBM domain-containing protein</fullName>
    </recommendedName>
</protein>
<dbReference type="InterPro" id="IPR014720">
    <property type="entry name" value="dsRBD_dom"/>
</dbReference>
<feature type="region of interest" description="Disordered" evidence="2">
    <location>
        <begin position="16"/>
        <end position="50"/>
    </location>
</feature>
<evidence type="ECO:0000313" key="4">
    <source>
        <dbReference type="EMBL" id="CAF9920474.1"/>
    </source>
</evidence>
<dbReference type="AlphaFoldDB" id="A0A8H3FBC1"/>
<comment type="caution">
    <text evidence="4">The sequence shown here is derived from an EMBL/GenBank/DDBJ whole genome shotgun (WGS) entry which is preliminary data.</text>
</comment>
<accession>A0A8H3FBC1</accession>
<keyword evidence="5" id="KW-1185">Reference proteome</keyword>
<feature type="compositionally biased region" description="Polar residues" evidence="2">
    <location>
        <begin position="29"/>
        <end position="50"/>
    </location>
</feature>
<sequence length="385" mass="41287">MADLLRSLVLPNSSQESFHSLAEHPSPNSPTDVSTNHDSGTAQTSSKSQFSVGQMGGLPIYGVDAYLAAPENAALLHRAPDRKNAPTNQPKPGIDPSQPVSLGSKSSNHLIALNHLCQLKGLVPDFQIDGDASNANFGGSLKIGDVIIHSDERWHSKKEAREGLAEKALKTVTGMEGKRKEPGTTGEKDKNWIGILVEYHQFINPEQGPVYLDYALGSSYSSTCTIPCRPDQPFGSSAVPFQSKKAAHANAARLAVEYLIAEGQLNPDGSRKAQKKAKLGAAVRIQGKGLEVKRGSTYIQKVNDAYPLLGLRTPQYVLGAASPLAPNMISGYATFPNEPGLPEEIGEVRNVFGKKSAKEEVAKGVWEVFQKLAEKRGVSISEINA</sequence>
<dbReference type="SUPFAM" id="SSF54768">
    <property type="entry name" value="dsRNA-binding domain-like"/>
    <property type="match status" value="1"/>
</dbReference>
<evidence type="ECO:0000259" key="3">
    <source>
        <dbReference type="PROSITE" id="PS50137"/>
    </source>
</evidence>
<dbReference type="Proteomes" id="UP000664534">
    <property type="component" value="Unassembled WGS sequence"/>
</dbReference>
<dbReference type="PROSITE" id="PS50137">
    <property type="entry name" value="DS_RBD"/>
    <property type="match status" value="1"/>
</dbReference>
<feature type="region of interest" description="Disordered" evidence="2">
    <location>
        <begin position="81"/>
        <end position="103"/>
    </location>
</feature>
<evidence type="ECO:0000256" key="2">
    <source>
        <dbReference type="SAM" id="MobiDB-lite"/>
    </source>
</evidence>
<dbReference type="GO" id="GO:0003723">
    <property type="term" value="F:RNA binding"/>
    <property type="evidence" value="ECO:0007669"/>
    <property type="project" value="UniProtKB-UniRule"/>
</dbReference>
<dbReference type="CDD" id="cd00048">
    <property type="entry name" value="DSRM_SF"/>
    <property type="match status" value="1"/>
</dbReference>
<keyword evidence="1" id="KW-0694">RNA-binding</keyword>
<dbReference type="EMBL" id="CAJPDT010000025">
    <property type="protein sequence ID" value="CAF9920474.1"/>
    <property type="molecule type" value="Genomic_DNA"/>
</dbReference>